<feature type="domain" description="Cadherin" evidence="15">
    <location>
        <begin position="451"/>
        <end position="583"/>
    </location>
</feature>
<dbReference type="InterPro" id="IPR031904">
    <property type="entry name" value="Cadherin_CBD"/>
</dbReference>
<evidence type="ECO:0000313" key="16">
    <source>
        <dbReference type="Proteomes" id="UP001652642"/>
    </source>
</evidence>
<dbReference type="Gene3D" id="2.60.40.60">
    <property type="entry name" value="Cadherins"/>
    <property type="match status" value="6"/>
</dbReference>
<feature type="region of interest" description="Disordered" evidence="13">
    <location>
        <begin position="927"/>
        <end position="961"/>
    </location>
</feature>
<dbReference type="Pfam" id="PF08266">
    <property type="entry name" value="Cadherin_2"/>
    <property type="match status" value="1"/>
</dbReference>
<dbReference type="InterPro" id="IPR013164">
    <property type="entry name" value="Cadherin_N"/>
</dbReference>
<dbReference type="PROSITE" id="PS50268">
    <property type="entry name" value="CADHERIN_2"/>
    <property type="match status" value="6"/>
</dbReference>
<dbReference type="PRINTS" id="PR00205">
    <property type="entry name" value="CADHERIN"/>
</dbReference>
<evidence type="ECO:0000256" key="11">
    <source>
        <dbReference type="ARBA" id="ARBA00023180"/>
    </source>
</evidence>
<evidence type="ECO:0000256" key="12">
    <source>
        <dbReference type="PROSITE-ProRule" id="PRU00043"/>
    </source>
</evidence>
<dbReference type="GeneID" id="110082016"/>
<feature type="region of interest" description="Disordered" evidence="13">
    <location>
        <begin position="795"/>
        <end position="861"/>
    </location>
</feature>
<evidence type="ECO:0000256" key="10">
    <source>
        <dbReference type="ARBA" id="ARBA00023136"/>
    </source>
</evidence>
<keyword evidence="6" id="KW-0677">Repeat</keyword>
<dbReference type="InterPro" id="IPR015919">
    <property type="entry name" value="Cadherin-like_sf"/>
</dbReference>
<protein>
    <submittedName>
        <fullName evidence="17">Protocadherin gamma-A12-like isoform X4</fullName>
    </submittedName>
</protein>
<evidence type="ECO:0000256" key="7">
    <source>
        <dbReference type="ARBA" id="ARBA00022837"/>
    </source>
</evidence>
<dbReference type="InterPro" id="IPR020894">
    <property type="entry name" value="Cadherin_CS"/>
</dbReference>
<dbReference type="Pfam" id="PF00028">
    <property type="entry name" value="Cadherin"/>
    <property type="match status" value="5"/>
</dbReference>
<evidence type="ECO:0000256" key="5">
    <source>
        <dbReference type="ARBA" id="ARBA00022729"/>
    </source>
</evidence>
<feature type="transmembrane region" description="Helical" evidence="14">
    <location>
        <begin position="12"/>
        <end position="33"/>
    </location>
</feature>
<evidence type="ECO:0000256" key="13">
    <source>
        <dbReference type="SAM" id="MobiDB-lite"/>
    </source>
</evidence>
<accession>A0ABM5G9X9</accession>
<keyword evidence="4 14" id="KW-0812">Transmembrane</keyword>
<keyword evidence="9 14" id="KW-1133">Transmembrane helix</keyword>
<keyword evidence="10 14" id="KW-0472">Membrane</keyword>
<sequence>MARGKQCFPKRFLFYFLLITIWALASGQVHYLIPEELEKGSFVGDIAKDLGLDLKELSTGEVRIISRGMKQYFALNLRNGHLFVNEVIDREQICYQVEQCVLKFEILVHDKVKFFTAQVEIADINDNSPSFPIEEMELTVAENSGLGTRFLLPEAQDPDLGTNSLQTYQLSSNKHFSLDVQNGTDGAKYAELILEKLLDREEQKMHQLILTAADKGEPARSGTVHIRVAVADVNDNAPIFNKPLYEENVVENIIKGSQVLILNATDLDEGINSKITYSFRKISDKASKIFHLDPGTGQIFVTGNLDFEDSKLHEIEVQAQDAAGLSSRARVLIRIIDANDNSPEITITPLFSKIAESSPPGSIIALININDRDYGENGEVTCSLPADLPFLLKKSFDSYYNLETARTLDWEKDPKYNITIIASDQGIPSLSATAYFPLEILDENDNSPTFKSRAVTIYTEENNSKGDFIAILKAHDPDYGENGRITYSIIDRHIVLANPMKAYSDRNSQISVNKNVIRNSFLSSYISINSENGALYTLSPFDYEEIREINFQVKAQDGGSPPLSSNVSVTLFILDQNDNAPEILYPSPPTDGSTGIELAPRSSEPGYLVTKIVAVDADSGQNAWLSYQLTKATEPGLFTVGLHTGEIRTTRFFLEKDALKQSLVILVKDNGQPSLSASVTITVVLADSIPDILTDLSSISVALDPPSGLTFYLVTAVASISCLFIIFLLLFGVLRIYKWKNSHLCESGTGHFNGVPVSQFVGIDGVRAFIHTYCHEDSLTMCSQKNKMIFPVESCTDTHSPQRASDKADPLLTLDDPTSDEERHNTEQQAQPNTDWRFSQAQRPGTSGSQNGDENGTWPNNQFDTEMLQAMILASANEAAAAAAANPDGNSTLGGGAVAGTMGLSARYGPQFTLQHVPDYRQNVYIPGSTATLSNSSGKRDGKPAAAGGGNKKKSGKKEKK</sequence>
<dbReference type="PANTHER" id="PTHR24028">
    <property type="entry name" value="CADHERIN-87A"/>
    <property type="match status" value="1"/>
</dbReference>
<dbReference type="PROSITE" id="PS00232">
    <property type="entry name" value="CADHERIN_1"/>
    <property type="match status" value="3"/>
</dbReference>
<keyword evidence="3" id="KW-1003">Cell membrane</keyword>
<evidence type="ECO:0000256" key="3">
    <source>
        <dbReference type="ARBA" id="ARBA00022475"/>
    </source>
</evidence>
<name>A0ABM5G9X9_9SAUR</name>
<evidence type="ECO:0000256" key="8">
    <source>
        <dbReference type="ARBA" id="ARBA00022889"/>
    </source>
</evidence>
<evidence type="ECO:0000256" key="9">
    <source>
        <dbReference type="ARBA" id="ARBA00022989"/>
    </source>
</evidence>
<evidence type="ECO:0000259" key="15">
    <source>
        <dbReference type="PROSITE" id="PS50268"/>
    </source>
</evidence>
<keyword evidence="8" id="KW-0130">Cell adhesion</keyword>
<evidence type="ECO:0000313" key="17">
    <source>
        <dbReference type="RefSeq" id="XP_072854450.1"/>
    </source>
</evidence>
<dbReference type="InterPro" id="IPR032455">
    <property type="entry name" value="Cadherin_C"/>
</dbReference>
<evidence type="ECO:0000256" key="6">
    <source>
        <dbReference type="ARBA" id="ARBA00022737"/>
    </source>
</evidence>
<dbReference type="SUPFAM" id="SSF49313">
    <property type="entry name" value="Cadherin-like"/>
    <property type="match status" value="6"/>
</dbReference>
<feature type="domain" description="Cadherin" evidence="15">
    <location>
        <begin position="346"/>
        <end position="450"/>
    </location>
</feature>
<evidence type="ECO:0000256" key="14">
    <source>
        <dbReference type="SAM" id="Phobius"/>
    </source>
</evidence>
<dbReference type="InterPro" id="IPR050174">
    <property type="entry name" value="Protocadherin/Cadherin-CA"/>
</dbReference>
<dbReference type="Pfam" id="PF16492">
    <property type="entry name" value="Cadherin_C_2"/>
    <property type="match status" value="1"/>
</dbReference>
<feature type="domain" description="Cadherin" evidence="15">
    <location>
        <begin position="72"/>
        <end position="131"/>
    </location>
</feature>
<evidence type="ECO:0000256" key="2">
    <source>
        <dbReference type="ARBA" id="ARBA00004251"/>
    </source>
</evidence>
<dbReference type="CDD" id="cd11304">
    <property type="entry name" value="Cadherin_repeat"/>
    <property type="match status" value="5"/>
</dbReference>
<comment type="function">
    <text evidence="1">Potential calcium-dependent cell-adhesion protein. May be involved in the establishment and maintenance of specific neuronal connections in the brain.</text>
</comment>
<dbReference type="InterPro" id="IPR002126">
    <property type="entry name" value="Cadherin-like_dom"/>
</dbReference>
<dbReference type="Pfam" id="PF15974">
    <property type="entry name" value="Cadherin_tail"/>
    <property type="match status" value="1"/>
</dbReference>
<dbReference type="SMART" id="SM00112">
    <property type="entry name" value="CA"/>
    <property type="match status" value="6"/>
</dbReference>
<evidence type="ECO:0000256" key="4">
    <source>
        <dbReference type="ARBA" id="ARBA00022692"/>
    </source>
</evidence>
<dbReference type="PANTHER" id="PTHR24028:SF234">
    <property type="entry name" value="PROTOCADHERIN GAMMA-A3"/>
    <property type="match status" value="1"/>
</dbReference>
<keyword evidence="7 12" id="KW-0106">Calcium</keyword>
<feature type="compositionally biased region" description="Basic residues" evidence="13">
    <location>
        <begin position="951"/>
        <end position="961"/>
    </location>
</feature>
<gene>
    <name evidence="17" type="primary">LOC110082016</name>
</gene>
<organism evidence="16 17">
    <name type="scientific">Pogona vitticeps</name>
    <name type="common">central bearded dragon</name>
    <dbReference type="NCBI Taxonomy" id="103695"/>
    <lineage>
        <taxon>Eukaryota</taxon>
        <taxon>Metazoa</taxon>
        <taxon>Chordata</taxon>
        <taxon>Craniata</taxon>
        <taxon>Vertebrata</taxon>
        <taxon>Euteleostomi</taxon>
        <taxon>Lepidosauria</taxon>
        <taxon>Squamata</taxon>
        <taxon>Bifurcata</taxon>
        <taxon>Unidentata</taxon>
        <taxon>Episquamata</taxon>
        <taxon>Toxicofera</taxon>
        <taxon>Iguania</taxon>
        <taxon>Acrodonta</taxon>
        <taxon>Agamidae</taxon>
        <taxon>Amphibolurinae</taxon>
        <taxon>Pogona</taxon>
    </lineage>
</organism>
<reference evidence="17" key="1">
    <citation type="submission" date="2025-08" db="UniProtKB">
        <authorList>
            <consortium name="RefSeq"/>
        </authorList>
    </citation>
    <scope>IDENTIFICATION</scope>
</reference>
<comment type="subcellular location">
    <subcellularLocation>
        <location evidence="2">Cell membrane</location>
        <topology evidence="2">Single-pass type I membrane protein</topology>
    </subcellularLocation>
</comment>
<keyword evidence="11" id="KW-0325">Glycoprotein</keyword>
<proteinExistence type="predicted"/>
<feature type="compositionally biased region" description="Polar residues" evidence="13">
    <location>
        <begin position="827"/>
        <end position="861"/>
    </location>
</feature>
<keyword evidence="16" id="KW-1185">Reference proteome</keyword>
<feature type="transmembrane region" description="Helical" evidence="14">
    <location>
        <begin position="709"/>
        <end position="734"/>
    </location>
</feature>
<dbReference type="RefSeq" id="XP_072854450.1">
    <property type="nucleotide sequence ID" value="XM_072998349.1"/>
</dbReference>
<keyword evidence="5" id="KW-0732">Signal</keyword>
<dbReference type="Proteomes" id="UP001652642">
    <property type="component" value="Chromosome 4"/>
</dbReference>
<feature type="domain" description="Cadherin" evidence="15">
    <location>
        <begin position="132"/>
        <end position="240"/>
    </location>
</feature>
<feature type="domain" description="Cadherin" evidence="15">
    <location>
        <begin position="600"/>
        <end position="708"/>
    </location>
</feature>
<feature type="domain" description="Cadherin" evidence="15">
    <location>
        <begin position="241"/>
        <end position="351"/>
    </location>
</feature>
<evidence type="ECO:0000256" key="1">
    <source>
        <dbReference type="ARBA" id="ARBA00003436"/>
    </source>
</evidence>